<sequence>MDKFKQLESFVSVAKLGSLSAAARAEGIAPAMMGRRLDALEARLGTRLLLRSTRRLLLTDAGQALLEEAQRILSDLHDTEARITQGSITPAGHLRISAPRIFGRVCVAPLVPQFTRHHPQITVALDLSDRKVDVTAERYDCAIRLDSPESTAPQSVTIAESRRIVVAAPAYLQAHGTPDGLEDLQKHNCLSVAGHGHGTSWVFRHKGRAREVQVGSDLASNDEAVLLNWALAGCGLLRCHDWEARDALEQGRLVSVLDDYAPAAERIHAVTPEQKYLPPRLQTFLDLLRQHCGQAR</sequence>
<dbReference type="OrthoDB" id="8954631at2"/>
<name>A0A225MWS6_9BURK</name>
<dbReference type="Gene3D" id="1.10.10.10">
    <property type="entry name" value="Winged helix-like DNA-binding domain superfamily/Winged helix DNA-binding domain"/>
    <property type="match status" value="1"/>
</dbReference>
<evidence type="ECO:0000256" key="4">
    <source>
        <dbReference type="ARBA" id="ARBA00023163"/>
    </source>
</evidence>
<dbReference type="InterPro" id="IPR005119">
    <property type="entry name" value="LysR_subst-bd"/>
</dbReference>
<dbReference type="InterPro" id="IPR036388">
    <property type="entry name" value="WH-like_DNA-bd_sf"/>
</dbReference>
<keyword evidence="7" id="KW-1185">Reference proteome</keyword>
<dbReference type="PROSITE" id="PS50931">
    <property type="entry name" value="HTH_LYSR"/>
    <property type="match status" value="1"/>
</dbReference>
<evidence type="ECO:0000256" key="1">
    <source>
        <dbReference type="ARBA" id="ARBA00009437"/>
    </source>
</evidence>
<evidence type="ECO:0000259" key="5">
    <source>
        <dbReference type="PROSITE" id="PS50931"/>
    </source>
</evidence>
<dbReference type="GO" id="GO:0003677">
    <property type="term" value="F:DNA binding"/>
    <property type="evidence" value="ECO:0007669"/>
    <property type="project" value="UniProtKB-KW"/>
</dbReference>
<dbReference type="AlphaFoldDB" id="A0A225MWS6"/>
<dbReference type="Proteomes" id="UP000214603">
    <property type="component" value="Unassembled WGS sequence"/>
</dbReference>
<dbReference type="PANTHER" id="PTHR30537">
    <property type="entry name" value="HTH-TYPE TRANSCRIPTIONAL REGULATOR"/>
    <property type="match status" value="1"/>
</dbReference>
<dbReference type="CDD" id="cd08422">
    <property type="entry name" value="PBP2_CrgA_like"/>
    <property type="match status" value="1"/>
</dbReference>
<reference evidence="7" key="1">
    <citation type="submission" date="2017-06" db="EMBL/GenBank/DDBJ databases">
        <title>Herbaspirillum phytohormonus sp. nov., isolated from the root nodule of Robinia pseudoacacia in lead-zinc mine.</title>
        <authorList>
            <person name="Fan M."/>
            <person name="Lin Y."/>
        </authorList>
    </citation>
    <scope>NUCLEOTIDE SEQUENCE [LARGE SCALE GENOMIC DNA]</scope>
    <source>
        <strain evidence="7">SC-089</strain>
    </source>
</reference>
<dbReference type="Pfam" id="PF00126">
    <property type="entry name" value="HTH_1"/>
    <property type="match status" value="1"/>
</dbReference>
<dbReference type="FunFam" id="3.40.190.290:FF:000001">
    <property type="entry name" value="Transcriptional regulator, LysR family"/>
    <property type="match status" value="1"/>
</dbReference>
<organism evidence="6 7">
    <name type="scientific">Candidimonas nitroreducens</name>
    <dbReference type="NCBI Taxonomy" id="683354"/>
    <lineage>
        <taxon>Bacteria</taxon>
        <taxon>Pseudomonadati</taxon>
        <taxon>Pseudomonadota</taxon>
        <taxon>Betaproteobacteria</taxon>
        <taxon>Burkholderiales</taxon>
        <taxon>Alcaligenaceae</taxon>
        <taxon>Candidimonas</taxon>
    </lineage>
</organism>
<gene>
    <name evidence="6" type="ORF">CEY11_03180</name>
</gene>
<dbReference type="InterPro" id="IPR058163">
    <property type="entry name" value="LysR-type_TF_proteobact-type"/>
</dbReference>
<dbReference type="Pfam" id="PF03466">
    <property type="entry name" value="LysR_substrate"/>
    <property type="match status" value="1"/>
</dbReference>
<feature type="domain" description="HTH lysR-type" evidence="5">
    <location>
        <begin position="1"/>
        <end position="59"/>
    </location>
</feature>
<keyword evidence="4" id="KW-0804">Transcription</keyword>
<evidence type="ECO:0000313" key="6">
    <source>
        <dbReference type="EMBL" id="OWT65746.1"/>
    </source>
</evidence>
<dbReference type="Gene3D" id="3.40.190.290">
    <property type="match status" value="1"/>
</dbReference>
<keyword evidence="3" id="KW-0238">DNA-binding</keyword>
<dbReference type="RefSeq" id="WP_088601896.1">
    <property type="nucleotide sequence ID" value="NZ_NJIH01000002.1"/>
</dbReference>
<dbReference type="InterPro" id="IPR036390">
    <property type="entry name" value="WH_DNA-bd_sf"/>
</dbReference>
<dbReference type="InterPro" id="IPR000847">
    <property type="entry name" value="LysR_HTH_N"/>
</dbReference>
<comment type="similarity">
    <text evidence="1">Belongs to the LysR transcriptional regulatory family.</text>
</comment>
<proteinExistence type="inferred from homology"/>
<dbReference type="GO" id="GO:0003700">
    <property type="term" value="F:DNA-binding transcription factor activity"/>
    <property type="evidence" value="ECO:0007669"/>
    <property type="project" value="InterPro"/>
</dbReference>
<evidence type="ECO:0000256" key="3">
    <source>
        <dbReference type="ARBA" id="ARBA00023125"/>
    </source>
</evidence>
<accession>A0A225MWS6</accession>
<evidence type="ECO:0000313" key="7">
    <source>
        <dbReference type="Proteomes" id="UP000214603"/>
    </source>
</evidence>
<dbReference type="EMBL" id="NJIH01000002">
    <property type="protein sequence ID" value="OWT65746.1"/>
    <property type="molecule type" value="Genomic_DNA"/>
</dbReference>
<comment type="caution">
    <text evidence="6">The sequence shown here is derived from an EMBL/GenBank/DDBJ whole genome shotgun (WGS) entry which is preliminary data.</text>
</comment>
<dbReference type="SUPFAM" id="SSF46785">
    <property type="entry name" value="Winged helix' DNA-binding domain"/>
    <property type="match status" value="1"/>
</dbReference>
<dbReference type="PANTHER" id="PTHR30537:SF5">
    <property type="entry name" value="HTH-TYPE TRANSCRIPTIONAL ACTIVATOR TTDR-RELATED"/>
    <property type="match status" value="1"/>
</dbReference>
<keyword evidence="2" id="KW-0805">Transcription regulation</keyword>
<protein>
    <submittedName>
        <fullName evidence="6">LysR family transcriptional regulator</fullName>
    </submittedName>
</protein>
<dbReference type="SUPFAM" id="SSF53850">
    <property type="entry name" value="Periplasmic binding protein-like II"/>
    <property type="match status" value="1"/>
</dbReference>
<evidence type="ECO:0000256" key="2">
    <source>
        <dbReference type="ARBA" id="ARBA00023015"/>
    </source>
</evidence>
<dbReference type="FunFam" id="1.10.10.10:FF:000001">
    <property type="entry name" value="LysR family transcriptional regulator"/>
    <property type="match status" value="1"/>
</dbReference>